<feature type="non-terminal residue" evidence="1">
    <location>
        <position position="183"/>
    </location>
</feature>
<accession>E0WUK1</accession>
<proteinExistence type="predicted"/>
<dbReference type="SUPFAM" id="SSF53448">
    <property type="entry name" value="Nucleotide-diphospho-sugar transferases"/>
    <property type="match status" value="1"/>
</dbReference>
<organism evidence="1 2">
    <name type="scientific">Candidatus Regiella insecticola LSR1</name>
    <dbReference type="NCBI Taxonomy" id="663321"/>
    <lineage>
        <taxon>Bacteria</taxon>
        <taxon>Pseudomonadati</taxon>
        <taxon>Pseudomonadota</taxon>
        <taxon>Gammaproteobacteria</taxon>
        <taxon>Enterobacterales</taxon>
        <taxon>Enterobacteriaceae</taxon>
        <taxon>aphid secondary symbionts</taxon>
        <taxon>Candidatus Regiella</taxon>
    </lineage>
</organism>
<sequence length="183" mass="21147">MKETSVTSKKQLGDPIWPDQLGQWKFGSYADFQQIKNQLPIAINHEIITLGSISSVPPAQATLIPQQIHYIWVGEVIPKNLLENITKNVENSPQYKSIIHVDADSSTIFKEIKRQLNNKITTKIFEKIKSKLGYKMSNIEIRDLHEDNFFLILETQIQEKCINIFAQVSEKITQQQQMYYVTP</sequence>
<evidence type="ECO:0000313" key="2">
    <source>
        <dbReference type="Proteomes" id="UP000005726"/>
    </source>
</evidence>
<name>E0WUK1_9ENTR</name>
<dbReference type="RefSeq" id="WP_006705391.1">
    <property type="nucleotide sequence ID" value="NZ_CAWLGB010000085.1"/>
</dbReference>
<evidence type="ECO:0000313" key="1">
    <source>
        <dbReference type="EMBL" id="EFL91317.1"/>
    </source>
</evidence>
<dbReference type="AlphaFoldDB" id="E0WUK1"/>
<gene>
    <name evidence="1" type="ORF">REG_1793</name>
</gene>
<keyword evidence="2" id="KW-1185">Reference proteome</keyword>
<dbReference type="Gene3D" id="3.90.550.20">
    <property type="match status" value="1"/>
</dbReference>
<dbReference type="HOGENOM" id="CLU_1478008_0_0_6"/>
<protein>
    <submittedName>
        <fullName evidence="1">Uncharacterized protein</fullName>
    </submittedName>
</protein>
<dbReference type="InterPro" id="IPR029044">
    <property type="entry name" value="Nucleotide-diphossugar_trans"/>
</dbReference>
<dbReference type="EMBL" id="GL379673">
    <property type="protein sequence ID" value="EFL91317.1"/>
    <property type="molecule type" value="Genomic_DNA"/>
</dbReference>
<dbReference type="Proteomes" id="UP000005726">
    <property type="component" value="Unassembled WGS sequence"/>
</dbReference>
<reference evidence="1" key="1">
    <citation type="journal article" date="2009" name="Environ. Microbiol.">
        <title>Dynamics of genome evolution in facultative symbionts of aphids.</title>
        <authorList>
            <person name="Degnan P.H."/>
            <person name="Leonardo T.E."/>
            <person name="Cass B.N."/>
            <person name="Hurwitz B."/>
            <person name="Stern D."/>
            <person name="Gibbs R.A."/>
            <person name="Richards S."/>
            <person name="Moran N.A."/>
        </authorList>
    </citation>
    <scope>NUCLEOTIDE SEQUENCE [LARGE SCALE GENOMIC DNA]</scope>
    <source>
        <strain evidence="1">LSR1</strain>
    </source>
</reference>